<accession>A0A117S1R0</accession>
<dbReference type="RefSeq" id="WP_067019360.1">
    <property type="nucleotide sequence ID" value="NZ_KQ949079.1"/>
</dbReference>
<name>A0A117S1R0_9ACTN</name>
<proteinExistence type="predicted"/>
<gene>
    <name evidence="2" type="ORF">AQJ91_11795</name>
</gene>
<dbReference type="STRING" id="909626.AQJ91_11795"/>
<reference evidence="2 3" key="1">
    <citation type="submission" date="2015-10" db="EMBL/GenBank/DDBJ databases">
        <title>Draft genome sequence of Streptomyces sp. RV15, isolated from a marine sponge.</title>
        <authorList>
            <person name="Ruckert C."/>
            <person name="Abdelmohsen U.R."/>
            <person name="Winkler A."/>
            <person name="Hentschel U."/>
            <person name="Kalinowski J."/>
            <person name="Kampfer P."/>
            <person name="Glaeser S."/>
        </authorList>
    </citation>
    <scope>NUCLEOTIDE SEQUENCE [LARGE SCALE GENOMIC DNA]</scope>
    <source>
        <strain evidence="2 3">RV15</strain>
    </source>
</reference>
<sequence length="103" mass="10796">MRITNRVHRPSSVLGLALAGAAVAAVLTGCSIKEASCGGGEYPVMTVGSTGSACVSNGEEPPEGYVRYPEGKVPEQVGDKWDTYWSTHTIDKNGKIIEVAEGE</sequence>
<dbReference type="AlphaFoldDB" id="A0A117S1R0"/>
<feature type="signal peptide" evidence="1">
    <location>
        <begin position="1"/>
        <end position="24"/>
    </location>
</feature>
<dbReference type="EMBL" id="LMXB01000028">
    <property type="protein sequence ID" value="KUO20989.1"/>
    <property type="molecule type" value="Genomic_DNA"/>
</dbReference>
<keyword evidence="1" id="KW-0732">Signal</keyword>
<dbReference type="InterPro" id="IPR058119">
    <property type="entry name" value="SCO0607-like"/>
</dbReference>
<keyword evidence="3" id="KW-1185">Reference proteome</keyword>
<protein>
    <recommendedName>
        <fullName evidence="4">Lipoprotein</fullName>
    </recommendedName>
</protein>
<feature type="chain" id="PRO_5038828598" description="Lipoprotein" evidence="1">
    <location>
        <begin position="25"/>
        <end position="103"/>
    </location>
</feature>
<comment type="caution">
    <text evidence="2">The sequence shown here is derived from an EMBL/GenBank/DDBJ whole genome shotgun (WGS) entry which is preliminary data.</text>
</comment>
<dbReference type="PROSITE" id="PS51257">
    <property type="entry name" value="PROKAR_LIPOPROTEIN"/>
    <property type="match status" value="1"/>
</dbReference>
<dbReference type="OrthoDB" id="4315065at2"/>
<evidence type="ECO:0000313" key="2">
    <source>
        <dbReference type="EMBL" id="KUO20989.1"/>
    </source>
</evidence>
<organism evidence="2 3">
    <name type="scientific">Streptomyces dysideae</name>
    <dbReference type="NCBI Taxonomy" id="909626"/>
    <lineage>
        <taxon>Bacteria</taxon>
        <taxon>Bacillati</taxon>
        <taxon>Actinomycetota</taxon>
        <taxon>Actinomycetes</taxon>
        <taxon>Kitasatosporales</taxon>
        <taxon>Streptomycetaceae</taxon>
        <taxon>Streptomyces</taxon>
    </lineage>
</organism>
<dbReference type="Proteomes" id="UP000053260">
    <property type="component" value="Unassembled WGS sequence"/>
</dbReference>
<evidence type="ECO:0000313" key="3">
    <source>
        <dbReference type="Proteomes" id="UP000053260"/>
    </source>
</evidence>
<evidence type="ECO:0008006" key="4">
    <source>
        <dbReference type="Google" id="ProtNLM"/>
    </source>
</evidence>
<dbReference type="NCBIfam" id="NF046120">
    <property type="entry name" value="lipo_SCO0607"/>
    <property type="match status" value="1"/>
</dbReference>
<evidence type="ECO:0000256" key="1">
    <source>
        <dbReference type="SAM" id="SignalP"/>
    </source>
</evidence>